<dbReference type="InterPro" id="IPR000905">
    <property type="entry name" value="Gcp-like_dom"/>
</dbReference>
<feature type="domain" description="Gcp-like" evidence="9">
    <location>
        <begin position="73"/>
        <end position="379"/>
    </location>
</feature>
<dbReference type="GO" id="GO:0061711">
    <property type="term" value="F:tRNA N(6)-L-threonylcarbamoyladenine synthase activity"/>
    <property type="evidence" value="ECO:0007669"/>
    <property type="project" value="UniProtKB-EC"/>
</dbReference>
<protein>
    <recommendedName>
        <fullName evidence="1">N(6)-L-threonylcarbamoyladenine synthase</fullName>
        <ecNumber evidence="1">2.3.1.234</ecNumber>
    </recommendedName>
</protein>
<evidence type="ECO:0000256" key="4">
    <source>
        <dbReference type="ARBA" id="ARBA00022723"/>
    </source>
</evidence>
<evidence type="ECO:0000313" key="10">
    <source>
        <dbReference type="EMBL" id="KAL1411881.1"/>
    </source>
</evidence>
<dbReference type="NCBIfam" id="TIGR00329">
    <property type="entry name" value="gcp_kae1"/>
    <property type="match status" value="1"/>
</dbReference>
<comment type="cofactor">
    <cofactor evidence="7">
        <name>a divalent metal cation</name>
        <dbReference type="ChEBI" id="CHEBI:60240"/>
    </cofactor>
    <text evidence="7">Binds 1 divalent metal cation per subunit.</text>
</comment>
<dbReference type="InterPro" id="IPR043129">
    <property type="entry name" value="ATPase_NBD"/>
</dbReference>
<feature type="compositionally biased region" description="Low complexity" evidence="8">
    <location>
        <begin position="34"/>
        <end position="44"/>
    </location>
</feature>
<keyword evidence="4 7" id="KW-0479">Metal-binding</keyword>
<evidence type="ECO:0000256" key="7">
    <source>
        <dbReference type="HAMAP-Rule" id="MF_03179"/>
    </source>
</evidence>
<comment type="function">
    <text evidence="7">Required for the formation of a threonylcarbamoyl group on adenosine at position 37 (t(6)A37) in mitochondrial tRNAs that read codons beginning with adenine. Probably involved in the transfer of the threonylcarbamoyl moiety of threonylcarbamoyl-AMP (TC-AMP) to the N6 group of A37. Involved in mitochondrial genome maintenance.</text>
</comment>
<dbReference type="Pfam" id="PF00814">
    <property type="entry name" value="TsaD"/>
    <property type="match status" value="1"/>
</dbReference>
<dbReference type="GeneID" id="95983907"/>
<dbReference type="EC" id="2.3.1.234" evidence="1"/>
<sequence length="418" mass="44566">MLQTLRQAARASSAAPCALAGPSRVARVRRPRARASSSTTLASSSSTRPLTVLGLESSADDACAAVVTSDRRILSSVVRKQHHINAQFGGIQPREAHEAHIRTMPGVIAEALDTAGVRMADVDAVAYTRGPGMFGCLSVGVNSARAIAAASGVPAVGVHHMQAHALTVLLTEESPPAFPFLTLLVSGGHSILVLAERLGSYRILLDTLDNAVGQTIDKVARLLRLPHSHAAGLGPVLERYAAAPPLPPYDAAPLEPATLPLGRERAGEAALSFSGLYPDFLVRSLYPDIDGSAPPEAMQREVARVFQTGSFDHLAAKIRLVMRRLETPVNGLVVSGGVGSNLALRERLRTMLDEVGDTPVPLYYPPVSLCTDNAAMIAWVGILRLEAGLRREPLDLEIRKQWSLEDLYDDVPASCYEP</sequence>
<gene>
    <name evidence="10" type="primary">QRI7</name>
    <name evidence="10" type="ORF">Q8F55_002864</name>
</gene>
<evidence type="ECO:0000256" key="6">
    <source>
        <dbReference type="ARBA" id="ARBA00048117"/>
    </source>
</evidence>
<feature type="region of interest" description="Disordered" evidence="8">
    <location>
        <begin position="22"/>
        <end position="44"/>
    </location>
</feature>
<dbReference type="RefSeq" id="XP_069211825.1">
    <property type="nucleotide sequence ID" value="XM_069351439.1"/>
</dbReference>
<comment type="subunit">
    <text evidence="7">Homodimer.</text>
</comment>
<evidence type="ECO:0000256" key="3">
    <source>
        <dbReference type="ARBA" id="ARBA00022694"/>
    </source>
</evidence>
<evidence type="ECO:0000256" key="5">
    <source>
        <dbReference type="ARBA" id="ARBA00023315"/>
    </source>
</evidence>
<comment type="subcellular location">
    <subcellularLocation>
        <location evidence="7">Mitochondrion</location>
    </subcellularLocation>
</comment>
<evidence type="ECO:0000313" key="11">
    <source>
        <dbReference type="Proteomes" id="UP001565368"/>
    </source>
</evidence>
<dbReference type="PRINTS" id="PR00789">
    <property type="entry name" value="OSIALOPTASE"/>
</dbReference>
<keyword evidence="11" id="KW-1185">Reference proteome</keyword>
<comment type="catalytic activity">
    <reaction evidence="6 7">
        <text>L-threonylcarbamoyladenylate + adenosine(37) in tRNA = N(6)-L-threonylcarbamoyladenosine(37) in tRNA + AMP + H(+)</text>
        <dbReference type="Rhea" id="RHEA:37059"/>
        <dbReference type="Rhea" id="RHEA-COMP:10162"/>
        <dbReference type="Rhea" id="RHEA-COMP:10163"/>
        <dbReference type="ChEBI" id="CHEBI:15378"/>
        <dbReference type="ChEBI" id="CHEBI:73682"/>
        <dbReference type="ChEBI" id="CHEBI:74411"/>
        <dbReference type="ChEBI" id="CHEBI:74418"/>
        <dbReference type="ChEBI" id="CHEBI:456215"/>
        <dbReference type="EC" id="2.3.1.234"/>
    </reaction>
</comment>
<dbReference type="HAMAP" id="MF_01445">
    <property type="entry name" value="TsaD"/>
    <property type="match status" value="1"/>
</dbReference>
<keyword evidence="7" id="KW-0496">Mitochondrion</keyword>
<keyword evidence="5 7" id="KW-0012">Acyltransferase</keyword>
<dbReference type="CDD" id="cd24134">
    <property type="entry name" value="ASKHA_NBD_OSGEPL1_QRI7_euk"/>
    <property type="match status" value="1"/>
</dbReference>
<evidence type="ECO:0000259" key="9">
    <source>
        <dbReference type="Pfam" id="PF00814"/>
    </source>
</evidence>
<organism evidence="10 11">
    <name type="scientific">Vanrija albida</name>
    <dbReference type="NCBI Taxonomy" id="181172"/>
    <lineage>
        <taxon>Eukaryota</taxon>
        <taxon>Fungi</taxon>
        <taxon>Dikarya</taxon>
        <taxon>Basidiomycota</taxon>
        <taxon>Agaricomycotina</taxon>
        <taxon>Tremellomycetes</taxon>
        <taxon>Trichosporonales</taxon>
        <taxon>Trichosporonaceae</taxon>
        <taxon>Vanrija</taxon>
    </lineage>
</organism>
<dbReference type="SUPFAM" id="SSF53067">
    <property type="entry name" value="Actin-like ATPase domain"/>
    <property type="match status" value="1"/>
</dbReference>
<dbReference type="Proteomes" id="UP001565368">
    <property type="component" value="Unassembled WGS sequence"/>
</dbReference>
<evidence type="ECO:0000256" key="1">
    <source>
        <dbReference type="ARBA" id="ARBA00012156"/>
    </source>
</evidence>
<accession>A0ABR3QAY0</accession>
<dbReference type="EMBL" id="JBBXJM010000002">
    <property type="protein sequence ID" value="KAL1411881.1"/>
    <property type="molecule type" value="Genomic_DNA"/>
</dbReference>
<name>A0ABR3QAY0_9TREE</name>
<dbReference type="PANTHER" id="PTHR11735">
    <property type="entry name" value="TRNA N6-ADENOSINE THREONYLCARBAMOYLTRANSFERASE"/>
    <property type="match status" value="1"/>
</dbReference>
<keyword evidence="3 7" id="KW-0819">tRNA processing</keyword>
<dbReference type="Gene3D" id="3.30.420.40">
    <property type="match status" value="2"/>
</dbReference>
<keyword evidence="2 7" id="KW-0808">Transferase</keyword>
<proteinExistence type="inferred from homology"/>
<dbReference type="InterPro" id="IPR017861">
    <property type="entry name" value="KAE1/TsaD"/>
</dbReference>
<dbReference type="InterPro" id="IPR022450">
    <property type="entry name" value="TsaD"/>
</dbReference>
<evidence type="ECO:0000256" key="2">
    <source>
        <dbReference type="ARBA" id="ARBA00022679"/>
    </source>
</evidence>
<reference evidence="10 11" key="1">
    <citation type="submission" date="2023-08" db="EMBL/GenBank/DDBJ databases">
        <title>Annotated Genome Sequence of Vanrija albida AlHP1.</title>
        <authorList>
            <person name="Herzog R."/>
        </authorList>
    </citation>
    <scope>NUCLEOTIDE SEQUENCE [LARGE SCALE GENOMIC DNA]</scope>
    <source>
        <strain evidence="10 11">AlHP1</strain>
    </source>
</reference>
<evidence type="ECO:0000256" key="8">
    <source>
        <dbReference type="SAM" id="MobiDB-lite"/>
    </source>
</evidence>
<comment type="caution">
    <text evidence="10">The sequence shown here is derived from an EMBL/GenBank/DDBJ whole genome shotgun (WGS) entry which is preliminary data.</text>
</comment>
<dbReference type="PANTHER" id="PTHR11735:SF6">
    <property type="entry name" value="TRNA N6-ADENOSINE THREONYLCARBAMOYLTRANSFERASE, MITOCHONDRIAL"/>
    <property type="match status" value="1"/>
</dbReference>
<comment type="similarity">
    <text evidence="7">Belongs to the KAE1 / TsaD family.</text>
</comment>